<comment type="caution">
    <text evidence="4">The sequence shown here is derived from an EMBL/GenBank/DDBJ whole genome shotgun (WGS) entry which is preliminary data.</text>
</comment>
<dbReference type="InterPro" id="IPR036517">
    <property type="entry name" value="FF_domain_sf"/>
</dbReference>
<feature type="domain" description="FF" evidence="3">
    <location>
        <begin position="478"/>
        <end position="533"/>
    </location>
</feature>
<dbReference type="PROSITE" id="PS51676">
    <property type="entry name" value="FF"/>
    <property type="match status" value="1"/>
</dbReference>
<dbReference type="GO" id="GO:0003723">
    <property type="term" value="F:RNA binding"/>
    <property type="evidence" value="ECO:0007669"/>
    <property type="project" value="TreeGrafter"/>
</dbReference>
<feature type="compositionally biased region" description="Basic and acidic residues" evidence="1">
    <location>
        <begin position="538"/>
        <end position="559"/>
    </location>
</feature>
<dbReference type="InterPro" id="IPR001202">
    <property type="entry name" value="WW_dom"/>
</dbReference>
<dbReference type="PANTHER" id="PTHR11864">
    <property type="entry name" value="PRE-MRNA-PROCESSING PROTEIN PRP40"/>
    <property type="match status" value="1"/>
</dbReference>
<organism evidence="4 5">
    <name type="scientific">Aphanomyces euteiches</name>
    <dbReference type="NCBI Taxonomy" id="100861"/>
    <lineage>
        <taxon>Eukaryota</taxon>
        <taxon>Sar</taxon>
        <taxon>Stramenopiles</taxon>
        <taxon>Oomycota</taxon>
        <taxon>Saprolegniomycetes</taxon>
        <taxon>Saprolegniales</taxon>
        <taxon>Verrucalvaceae</taxon>
        <taxon>Aphanomyces</taxon>
    </lineage>
</organism>
<evidence type="ECO:0008006" key="6">
    <source>
        <dbReference type="Google" id="ProtNLM"/>
    </source>
</evidence>
<feature type="compositionally biased region" description="Basic residues" evidence="1">
    <location>
        <begin position="580"/>
        <end position="603"/>
    </location>
</feature>
<evidence type="ECO:0000313" key="5">
    <source>
        <dbReference type="Proteomes" id="UP000481153"/>
    </source>
</evidence>
<dbReference type="InterPro" id="IPR039726">
    <property type="entry name" value="Prp40-like"/>
</dbReference>
<dbReference type="CDD" id="cd00201">
    <property type="entry name" value="WW"/>
    <property type="match status" value="1"/>
</dbReference>
<dbReference type="GO" id="GO:0071004">
    <property type="term" value="C:U2-type prespliceosome"/>
    <property type="evidence" value="ECO:0007669"/>
    <property type="project" value="TreeGrafter"/>
</dbReference>
<gene>
    <name evidence="4" type="ORF">Ae201684_009768</name>
</gene>
<reference evidence="4 5" key="1">
    <citation type="submission" date="2019-07" db="EMBL/GenBank/DDBJ databases">
        <title>Genomics analysis of Aphanomyces spp. identifies a new class of oomycete effector associated with host adaptation.</title>
        <authorList>
            <person name="Gaulin E."/>
        </authorList>
    </citation>
    <scope>NUCLEOTIDE SEQUENCE [LARGE SCALE GENOMIC DNA]</scope>
    <source>
        <strain evidence="4 5">ATCC 201684</strain>
    </source>
</reference>
<dbReference type="EMBL" id="VJMJ01000122">
    <property type="protein sequence ID" value="KAF0733534.1"/>
    <property type="molecule type" value="Genomic_DNA"/>
</dbReference>
<dbReference type="InterPro" id="IPR036020">
    <property type="entry name" value="WW_dom_sf"/>
</dbReference>
<dbReference type="SUPFAM" id="SSF51045">
    <property type="entry name" value="WW domain"/>
    <property type="match status" value="1"/>
</dbReference>
<dbReference type="Pfam" id="PF01846">
    <property type="entry name" value="FF"/>
    <property type="match status" value="2"/>
</dbReference>
<name>A0A6G0X117_9STRA</name>
<dbReference type="Gene3D" id="1.10.10.440">
    <property type="entry name" value="FF domain"/>
    <property type="match status" value="5"/>
</dbReference>
<dbReference type="PANTHER" id="PTHR11864:SF0">
    <property type="entry name" value="PRP40 PRE-MRNA PROCESSING FACTOR 40 HOMOLOG A (YEAST)"/>
    <property type="match status" value="1"/>
</dbReference>
<evidence type="ECO:0000256" key="1">
    <source>
        <dbReference type="SAM" id="MobiDB-lite"/>
    </source>
</evidence>
<dbReference type="InterPro" id="IPR002713">
    <property type="entry name" value="FF_domain"/>
</dbReference>
<proteinExistence type="predicted"/>
<dbReference type="PROSITE" id="PS50020">
    <property type="entry name" value="WW_DOMAIN_2"/>
    <property type="match status" value="1"/>
</dbReference>
<dbReference type="AlphaFoldDB" id="A0A6G0X117"/>
<feature type="region of interest" description="Disordered" evidence="1">
    <location>
        <begin position="538"/>
        <end position="603"/>
    </location>
</feature>
<dbReference type="Gene3D" id="2.20.70.10">
    <property type="match status" value="1"/>
</dbReference>
<feature type="compositionally biased region" description="Basic residues" evidence="1">
    <location>
        <begin position="560"/>
        <end position="572"/>
    </location>
</feature>
<evidence type="ECO:0000259" key="3">
    <source>
        <dbReference type="PROSITE" id="PS51676"/>
    </source>
</evidence>
<sequence length="603" mass="71314">MSLPYNPTTQQQLAPQTPPPQPVQFGNWTEYIDDESGKPYYHNHVTKETVWEAPEQFRVEKARADVKKLFDPTQKTASPKPKESAPVDSAPETTEKEDDEEKYKKMTKKEQVAAFKDMLRTSDITPKMKWNEAMKLIIDKPAWKALPTAGEKKQAFAEFTTQLANELNVAKRRRQKTARENFLKLLAGNDKITPSTRWADLLDESMGLTSDERWKDVEDDTERRDLFSTYITDLARNEREFRRQQKDNQRRAFLAFLRDPEHHGLTITASTRFHEVRDALLEKEIVKKMDLHRMDVQDWFEIYINDLRREEESKKFEERKRLREREDQLAAAFKTFLQEEIDAKRLTTASRWRDCWSGFEANTTYCELKKINSSLPRDIFETLMDRLHDALREEKFVLKQVIDASEFVMKYNSTRQSFVQHIHKDVERLLRNEDESSPRKKILTALLDEATLPASVVEWFELTHARELERYKRVESDRLKKVEAFEEMLMEYYFRSDHLSTTWEQARAEIQHRSAYRALDDGAEVAFQQYMQTLQKKMESLSKTRKAVEASERKVERGRSRSSSHHKKRRKSSRSESKERKKSKKAKKSSKKKSKRSRSSSED</sequence>
<dbReference type="VEuPathDB" id="FungiDB:AeMF1_016264"/>
<dbReference type="SMART" id="SM00456">
    <property type="entry name" value="WW"/>
    <property type="match status" value="1"/>
</dbReference>
<protein>
    <recommendedName>
        <fullName evidence="6">WW domain-containing protein</fullName>
    </recommendedName>
</protein>
<keyword evidence="5" id="KW-1185">Reference proteome</keyword>
<feature type="region of interest" description="Disordered" evidence="1">
    <location>
        <begin position="1"/>
        <end position="24"/>
    </location>
</feature>
<feature type="region of interest" description="Disordered" evidence="1">
    <location>
        <begin position="63"/>
        <end position="105"/>
    </location>
</feature>
<dbReference type="SMART" id="SM00441">
    <property type="entry name" value="FF"/>
    <property type="match status" value="3"/>
</dbReference>
<dbReference type="Proteomes" id="UP000481153">
    <property type="component" value="Unassembled WGS sequence"/>
</dbReference>
<evidence type="ECO:0000313" key="4">
    <source>
        <dbReference type="EMBL" id="KAF0733534.1"/>
    </source>
</evidence>
<dbReference type="GO" id="GO:0045292">
    <property type="term" value="P:mRNA cis splicing, via spliceosome"/>
    <property type="evidence" value="ECO:0007669"/>
    <property type="project" value="InterPro"/>
</dbReference>
<evidence type="ECO:0000259" key="2">
    <source>
        <dbReference type="PROSITE" id="PS50020"/>
    </source>
</evidence>
<dbReference type="GO" id="GO:0005685">
    <property type="term" value="C:U1 snRNP"/>
    <property type="evidence" value="ECO:0007669"/>
    <property type="project" value="TreeGrafter"/>
</dbReference>
<accession>A0A6G0X117</accession>
<dbReference type="SUPFAM" id="SSF81698">
    <property type="entry name" value="FF domain"/>
    <property type="match status" value="4"/>
</dbReference>
<feature type="domain" description="WW" evidence="2">
    <location>
        <begin position="28"/>
        <end position="56"/>
    </location>
</feature>
<dbReference type="Pfam" id="PF00397">
    <property type="entry name" value="WW"/>
    <property type="match status" value="1"/>
</dbReference>